<comment type="caution">
    <text evidence="4">The sequence shown here is derived from an EMBL/GenBank/DDBJ whole genome shotgun (WGS) entry which is preliminary data.</text>
</comment>
<dbReference type="SUPFAM" id="SSF51905">
    <property type="entry name" value="FAD/NAD(P)-binding domain"/>
    <property type="match status" value="1"/>
</dbReference>
<feature type="domain" description="FAD dependent oxidoreductase" evidence="3">
    <location>
        <begin position="5"/>
        <end position="368"/>
    </location>
</feature>
<evidence type="ECO:0000256" key="2">
    <source>
        <dbReference type="SAM" id="MobiDB-lite"/>
    </source>
</evidence>
<keyword evidence="5" id="KW-1185">Reference proteome</keyword>
<feature type="region of interest" description="Disordered" evidence="2">
    <location>
        <begin position="392"/>
        <end position="433"/>
    </location>
</feature>
<proteinExistence type="predicted"/>
<name>A0ABS3XA99_9ACTN</name>
<keyword evidence="1" id="KW-0560">Oxidoreductase</keyword>
<sequence>MNGTRVVVLGAGIIGAACARELALAGLEVTLLDRGGAAAATTSHGEGNILVSDKGPGPELRLAQLSRRLWPEVLATIADRSPAGRRAVAAAEWDPKGGIVVATTEAGAHGLTEFAAAQRGAEVRAEALTPDALRAAEPFVTDAHTAAVHYPQDAQIQPAGAAAALLTDALAAGATLRTGEEVLAGVARGGRLTGVRTSGGLVEGDVFVNAAGPWSGTLAARLGAPFAVQPRRGDVLVTTPLPPTVFHKVYDADYVGAVGSSEEELQTSAVVESTHAGSVLIGSSRRRVGFDDRLRPEVLSAVAAKALRLFPSLAGVPVMRAYGGFRPYVPDHLPVIGADPRLAGLWHATGHEGAGIGLSVGTGRLLRNLVLDEPAQTDADAFRVDRPAVLATEPLPEAVSAPQAVSAPEPRQQKPTQQKRTQQKPTQQEQEGA</sequence>
<protein>
    <submittedName>
        <fullName evidence="4">FAD-binding oxidoreductase</fullName>
    </submittedName>
</protein>
<evidence type="ECO:0000313" key="4">
    <source>
        <dbReference type="EMBL" id="MBO8192311.1"/>
    </source>
</evidence>
<dbReference type="InterPro" id="IPR036188">
    <property type="entry name" value="FAD/NAD-bd_sf"/>
</dbReference>
<dbReference type="PANTHER" id="PTHR13847">
    <property type="entry name" value="SARCOSINE DEHYDROGENASE-RELATED"/>
    <property type="match status" value="1"/>
</dbReference>
<dbReference type="EMBL" id="JADKMA010000046">
    <property type="protein sequence ID" value="MBO8192311.1"/>
    <property type="molecule type" value="Genomic_DNA"/>
</dbReference>
<dbReference type="RefSeq" id="WP_209239406.1">
    <property type="nucleotide sequence ID" value="NZ_JADKMA010000046.1"/>
</dbReference>
<evidence type="ECO:0000256" key="1">
    <source>
        <dbReference type="ARBA" id="ARBA00023002"/>
    </source>
</evidence>
<feature type="compositionally biased region" description="Low complexity" evidence="2">
    <location>
        <begin position="409"/>
        <end position="433"/>
    </location>
</feature>
<dbReference type="InterPro" id="IPR006076">
    <property type="entry name" value="FAD-dep_OxRdtase"/>
</dbReference>
<gene>
    <name evidence="4" type="ORF">ITI46_11630</name>
</gene>
<reference evidence="4 5" key="1">
    <citation type="submission" date="2020-11" db="EMBL/GenBank/DDBJ databases">
        <title>Streptomyces spirodelae sp. nov., isolated from duckweed.</title>
        <authorList>
            <person name="Saimee Y."/>
            <person name="Duangmal K."/>
        </authorList>
    </citation>
    <scope>NUCLEOTIDE SEQUENCE [LARGE SCALE GENOMIC DNA]</scope>
    <source>
        <strain evidence="4 5">S16-07</strain>
    </source>
</reference>
<dbReference type="Proteomes" id="UP001519064">
    <property type="component" value="Unassembled WGS sequence"/>
</dbReference>
<dbReference type="SUPFAM" id="SSF54373">
    <property type="entry name" value="FAD-linked reductases, C-terminal domain"/>
    <property type="match status" value="1"/>
</dbReference>
<dbReference type="Gene3D" id="3.50.50.60">
    <property type="entry name" value="FAD/NAD(P)-binding domain"/>
    <property type="match status" value="1"/>
</dbReference>
<organism evidence="4 5">
    <name type="scientific">Streptomyces oryzae</name>
    <dbReference type="NCBI Taxonomy" id="1434886"/>
    <lineage>
        <taxon>Bacteria</taxon>
        <taxon>Bacillati</taxon>
        <taxon>Actinomycetota</taxon>
        <taxon>Actinomycetes</taxon>
        <taxon>Kitasatosporales</taxon>
        <taxon>Streptomycetaceae</taxon>
        <taxon>Streptomyces</taxon>
    </lineage>
</organism>
<evidence type="ECO:0000313" key="5">
    <source>
        <dbReference type="Proteomes" id="UP001519064"/>
    </source>
</evidence>
<dbReference type="Gene3D" id="3.30.9.10">
    <property type="entry name" value="D-Amino Acid Oxidase, subunit A, domain 2"/>
    <property type="match status" value="1"/>
</dbReference>
<accession>A0ABS3XA99</accession>
<evidence type="ECO:0000259" key="3">
    <source>
        <dbReference type="Pfam" id="PF01266"/>
    </source>
</evidence>
<dbReference type="PROSITE" id="PS51257">
    <property type="entry name" value="PROKAR_LIPOPROTEIN"/>
    <property type="match status" value="1"/>
</dbReference>
<dbReference type="Pfam" id="PF01266">
    <property type="entry name" value="DAO"/>
    <property type="match status" value="1"/>
</dbReference>
<dbReference type="PANTHER" id="PTHR13847:SF287">
    <property type="entry name" value="FAD-DEPENDENT OXIDOREDUCTASE DOMAIN-CONTAINING PROTEIN 1"/>
    <property type="match status" value="1"/>
</dbReference>